<comment type="caution">
    <text evidence="1">The sequence shown here is derived from an EMBL/GenBank/DDBJ whole genome shotgun (WGS) entry which is preliminary data.</text>
</comment>
<protein>
    <submittedName>
        <fullName evidence="1">Uncharacterized protein</fullName>
    </submittedName>
</protein>
<proteinExistence type="predicted"/>
<dbReference type="AlphaFoldDB" id="A0A8H7ZQ00"/>
<accession>A0A8H7ZQ00</accession>
<feature type="non-terminal residue" evidence="1">
    <location>
        <position position="1"/>
    </location>
</feature>
<evidence type="ECO:0000313" key="2">
    <source>
        <dbReference type="Proteomes" id="UP000673691"/>
    </source>
</evidence>
<feature type="non-terminal residue" evidence="1">
    <location>
        <position position="275"/>
    </location>
</feature>
<gene>
    <name evidence="1" type="ORF">BJ554DRAFT_2627</name>
</gene>
<reference evidence="1 2" key="1">
    <citation type="journal article" name="Sci. Rep.">
        <title>Genome-scale phylogenetic analyses confirm Olpidium as the closest living zoosporic fungus to the non-flagellated, terrestrial fungi.</title>
        <authorList>
            <person name="Chang Y."/>
            <person name="Rochon D."/>
            <person name="Sekimoto S."/>
            <person name="Wang Y."/>
            <person name="Chovatia M."/>
            <person name="Sandor L."/>
            <person name="Salamov A."/>
            <person name="Grigoriev I.V."/>
            <person name="Stajich J.E."/>
            <person name="Spatafora J.W."/>
        </authorList>
    </citation>
    <scope>NUCLEOTIDE SEQUENCE [LARGE SCALE GENOMIC DNA]</scope>
    <source>
        <strain evidence="1">S191</strain>
    </source>
</reference>
<organism evidence="1 2">
    <name type="scientific">Olpidium bornovanus</name>
    <dbReference type="NCBI Taxonomy" id="278681"/>
    <lineage>
        <taxon>Eukaryota</taxon>
        <taxon>Fungi</taxon>
        <taxon>Fungi incertae sedis</taxon>
        <taxon>Olpidiomycota</taxon>
        <taxon>Olpidiomycotina</taxon>
        <taxon>Olpidiomycetes</taxon>
        <taxon>Olpidiales</taxon>
        <taxon>Olpidiaceae</taxon>
        <taxon>Olpidium</taxon>
    </lineage>
</organism>
<dbReference type="Proteomes" id="UP000673691">
    <property type="component" value="Unassembled WGS sequence"/>
</dbReference>
<sequence>PAARWFGTPSSPTGATLLPPELPELQCRPVAPDIAEHPPATAGRTAHIRLVRHAASVRRTGNAQPNTAVAEVRQKAARHENYPGIRLPKEAPTLETWSALGNVDGCLGKIPVDLRQILSESRPNPVGGTPAMFAYQAAAGRPLTYVVQIIALRAPETFNVDRGRLSQHSLQCRSAVGAFRPDPDPSSAVALGSAIHSLDAPARENPLRQIPGTLAYDFVGCRFNCGGVTNCQLAMWASKKAQIFRASVGGQACLHAIGVAGRNHLGPETWRHWLR</sequence>
<dbReference type="EMBL" id="JAEFCI010010181">
    <property type="protein sequence ID" value="KAG5457376.1"/>
    <property type="molecule type" value="Genomic_DNA"/>
</dbReference>
<keyword evidence="2" id="KW-1185">Reference proteome</keyword>
<name>A0A8H7ZQ00_9FUNG</name>
<evidence type="ECO:0000313" key="1">
    <source>
        <dbReference type="EMBL" id="KAG5457376.1"/>
    </source>
</evidence>